<accession>A0A9Q1EQ13</accession>
<dbReference type="EMBL" id="JAINUF010000014">
    <property type="protein sequence ID" value="KAJ8342783.1"/>
    <property type="molecule type" value="Genomic_DNA"/>
</dbReference>
<gene>
    <name evidence="1" type="ORF">SKAU_G00327110</name>
</gene>
<proteinExistence type="predicted"/>
<keyword evidence="2" id="KW-1185">Reference proteome</keyword>
<protein>
    <submittedName>
        <fullName evidence="1">Uncharacterized protein</fullName>
    </submittedName>
</protein>
<comment type="caution">
    <text evidence="1">The sequence shown here is derived from an EMBL/GenBank/DDBJ whole genome shotgun (WGS) entry which is preliminary data.</text>
</comment>
<name>A0A9Q1EQ13_SYNKA</name>
<dbReference type="Proteomes" id="UP001152622">
    <property type="component" value="Chromosome 14"/>
</dbReference>
<reference evidence="1" key="1">
    <citation type="journal article" date="2023" name="Science">
        <title>Genome structures resolve the early diversification of teleost fishes.</title>
        <authorList>
            <person name="Parey E."/>
            <person name="Louis A."/>
            <person name="Montfort J."/>
            <person name="Bouchez O."/>
            <person name="Roques C."/>
            <person name="Iampietro C."/>
            <person name="Lluch J."/>
            <person name="Castinel A."/>
            <person name="Donnadieu C."/>
            <person name="Desvignes T."/>
            <person name="Floi Bucao C."/>
            <person name="Jouanno E."/>
            <person name="Wen M."/>
            <person name="Mejri S."/>
            <person name="Dirks R."/>
            <person name="Jansen H."/>
            <person name="Henkel C."/>
            <person name="Chen W.J."/>
            <person name="Zahm M."/>
            <person name="Cabau C."/>
            <person name="Klopp C."/>
            <person name="Thompson A.W."/>
            <person name="Robinson-Rechavi M."/>
            <person name="Braasch I."/>
            <person name="Lecointre G."/>
            <person name="Bobe J."/>
            <person name="Postlethwait J.H."/>
            <person name="Berthelot C."/>
            <person name="Roest Crollius H."/>
            <person name="Guiguen Y."/>
        </authorList>
    </citation>
    <scope>NUCLEOTIDE SEQUENCE</scope>
    <source>
        <strain evidence="1">WJC10195</strain>
    </source>
</reference>
<dbReference type="AlphaFoldDB" id="A0A9Q1EQ13"/>
<evidence type="ECO:0000313" key="2">
    <source>
        <dbReference type="Proteomes" id="UP001152622"/>
    </source>
</evidence>
<organism evidence="1 2">
    <name type="scientific">Synaphobranchus kaupii</name>
    <name type="common">Kaup's arrowtooth eel</name>
    <dbReference type="NCBI Taxonomy" id="118154"/>
    <lineage>
        <taxon>Eukaryota</taxon>
        <taxon>Metazoa</taxon>
        <taxon>Chordata</taxon>
        <taxon>Craniata</taxon>
        <taxon>Vertebrata</taxon>
        <taxon>Euteleostomi</taxon>
        <taxon>Actinopterygii</taxon>
        <taxon>Neopterygii</taxon>
        <taxon>Teleostei</taxon>
        <taxon>Anguilliformes</taxon>
        <taxon>Synaphobranchidae</taxon>
        <taxon>Synaphobranchus</taxon>
    </lineage>
</organism>
<sequence length="70" mass="8279">MPHLYHYVTSSRYPFNYYGILLFCQLEIWHAHRAYCSNKVDSALKKFGDQGNRSEVIVCKYLVVLTCRKC</sequence>
<evidence type="ECO:0000313" key="1">
    <source>
        <dbReference type="EMBL" id="KAJ8342783.1"/>
    </source>
</evidence>